<accession>A0A4Y5YFY0</accession>
<sequence>MDIFAGFSALSTGLTATKQLASAVLEGKADTKAYELAIASNKEIMEMQTIILQVQQAMFASQLENQRLQKELETTQDKSKKSDMYKLIKNDFGMVLLEYQGEPHHFACPSCEETKGHHIKLQQHSECHLRCTSCETIYQSEIIESWYGVDTHDY</sequence>
<protein>
    <submittedName>
        <fullName evidence="1">Uncharacterized protein</fullName>
    </submittedName>
</protein>
<dbReference type="KEGG" id="spol:FH971_12375"/>
<dbReference type="Proteomes" id="UP000319809">
    <property type="component" value="Chromosome"/>
</dbReference>
<evidence type="ECO:0000313" key="2">
    <source>
        <dbReference type="Proteomes" id="UP000319809"/>
    </source>
</evidence>
<keyword evidence="2" id="KW-1185">Reference proteome</keyword>
<name>A0A4Y5YFY0_9GAMM</name>
<reference evidence="1 2" key="1">
    <citation type="submission" date="2019-06" db="EMBL/GenBank/DDBJ databases">
        <title>The genome of Shewanella sp. SM1901.</title>
        <authorList>
            <person name="Cha Q."/>
        </authorList>
    </citation>
    <scope>NUCLEOTIDE SEQUENCE [LARGE SCALE GENOMIC DNA]</scope>
    <source>
        <strain evidence="1 2">SM1901</strain>
    </source>
</reference>
<gene>
    <name evidence="1" type="ORF">FH971_12375</name>
</gene>
<organism evidence="1 2">
    <name type="scientific">Shewanella polaris</name>
    <dbReference type="NCBI Taxonomy" id="2588449"/>
    <lineage>
        <taxon>Bacteria</taxon>
        <taxon>Pseudomonadati</taxon>
        <taxon>Pseudomonadota</taxon>
        <taxon>Gammaproteobacteria</taxon>
        <taxon>Alteromonadales</taxon>
        <taxon>Shewanellaceae</taxon>
        <taxon>Shewanella</taxon>
    </lineage>
</organism>
<evidence type="ECO:0000313" key="1">
    <source>
        <dbReference type="EMBL" id="QDE31692.1"/>
    </source>
</evidence>
<proteinExistence type="predicted"/>
<dbReference type="EMBL" id="CP041036">
    <property type="protein sequence ID" value="QDE31692.1"/>
    <property type="molecule type" value="Genomic_DNA"/>
</dbReference>
<dbReference type="RefSeq" id="WP_140234495.1">
    <property type="nucleotide sequence ID" value="NZ_CP041036.1"/>
</dbReference>
<dbReference type="AlphaFoldDB" id="A0A4Y5YFY0"/>